<dbReference type="PANTHER" id="PTHR30244">
    <property type="entry name" value="TRANSAMINASE"/>
    <property type="match status" value="1"/>
</dbReference>
<dbReference type="GO" id="GO:0030170">
    <property type="term" value="F:pyridoxal phosphate binding"/>
    <property type="evidence" value="ECO:0007669"/>
    <property type="project" value="TreeGrafter"/>
</dbReference>
<keyword evidence="1" id="KW-0808">Transferase</keyword>
<gene>
    <name evidence="1" type="ORF">MNB_SM-7-51</name>
</gene>
<sequence>MIPYSTQLIEQDDIDAVVEVLQSSHLAQGERVAELEKSISEYIDIKHTIMFNSATSALFALYNCYDIKEGDEIITTPISFVATTNMFVTLGAKPIWCDVKLDGNIDEKQIEKLITPKTRAIVAVDFGGKPVEHKAIAAIAKKHNLLYIDDACHAFGSDIEGKKVGTFADATVFSFHAIKPFTTGEGGCVVTNDDKLAQKLRLFCSHGVVKKQFWNADMVQMGFNFRLTELQAALGLSQIKKVNHFIQKRNEIAAYYDERFKNHKLFMTQKIATDQKSARHLYPLILDPALHCPKEDIFIELQEKGIGVQVHYKPIYQNSYYKELFGETSLLVANDFYRSELSIPCHQKMSLEDAKKVADIVLKVLEKYSYRGCSF</sequence>
<dbReference type="AlphaFoldDB" id="A0A1W1BHT4"/>
<name>A0A1W1BHT4_9ZZZZ</name>
<dbReference type="CDD" id="cd00616">
    <property type="entry name" value="AHBA_syn"/>
    <property type="match status" value="1"/>
</dbReference>
<dbReference type="Gene3D" id="3.90.1150.10">
    <property type="entry name" value="Aspartate Aminotransferase, domain 1"/>
    <property type="match status" value="1"/>
</dbReference>
<dbReference type="GO" id="GO:0008483">
    <property type="term" value="F:transaminase activity"/>
    <property type="evidence" value="ECO:0007669"/>
    <property type="project" value="UniProtKB-KW"/>
</dbReference>
<dbReference type="PANTHER" id="PTHR30244:SF34">
    <property type="entry name" value="DTDP-4-AMINO-4,6-DIDEOXYGALACTOSE TRANSAMINASE"/>
    <property type="match status" value="1"/>
</dbReference>
<dbReference type="PIRSF" id="PIRSF000390">
    <property type="entry name" value="PLP_StrS"/>
    <property type="match status" value="1"/>
</dbReference>
<dbReference type="InterPro" id="IPR015421">
    <property type="entry name" value="PyrdxlP-dep_Trfase_major"/>
</dbReference>
<accession>A0A1W1BHT4</accession>
<organism evidence="1">
    <name type="scientific">hydrothermal vent metagenome</name>
    <dbReference type="NCBI Taxonomy" id="652676"/>
    <lineage>
        <taxon>unclassified sequences</taxon>
        <taxon>metagenomes</taxon>
        <taxon>ecological metagenomes</taxon>
    </lineage>
</organism>
<dbReference type="InterPro" id="IPR015424">
    <property type="entry name" value="PyrdxlP-dep_Trfase"/>
</dbReference>
<protein>
    <submittedName>
        <fullName evidence="1">C4 aminotransferase specific for PseB product (PseC, second step of pseudaminic acid biosynthesis)</fullName>
    </submittedName>
</protein>
<dbReference type="InterPro" id="IPR015422">
    <property type="entry name" value="PyrdxlP-dep_Trfase_small"/>
</dbReference>
<dbReference type="GO" id="GO:0000271">
    <property type="term" value="P:polysaccharide biosynthetic process"/>
    <property type="evidence" value="ECO:0007669"/>
    <property type="project" value="TreeGrafter"/>
</dbReference>
<dbReference type="Pfam" id="PF01041">
    <property type="entry name" value="DegT_DnrJ_EryC1"/>
    <property type="match status" value="1"/>
</dbReference>
<dbReference type="NCBIfam" id="TIGR03588">
    <property type="entry name" value="PseC"/>
    <property type="match status" value="1"/>
</dbReference>
<dbReference type="EMBL" id="FPHB01000021">
    <property type="protein sequence ID" value="SFV53045.1"/>
    <property type="molecule type" value="Genomic_DNA"/>
</dbReference>
<proteinExistence type="predicted"/>
<evidence type="ECO:0000313" key="1">
    <source>
        <dbReference type="EMBL" id="SFV53045.1"/>
    </source>
</evidence>
<reference evidence="1" key="1">
    <citation type="submission" date="2016-10" db="EMBL/GenBank/DDBJ databases">
        <authorList>
            <person name="de Groot N.N."/>
        </authorList>
    </citation>
    <scope>NUCLEOTIDE SEQUENCE</scope>
</reference>
<dbReference type="InterPro" id="IPR020026">
    <property type="entry name" value="PseC"/>
</dbReference>
<dbReference type="SUPFAM" id="SSF53383">
    <property type="entry name" value="PLP-dependent transferases"/>
    <property type="match status" value="1"/>
</dbReference>
<dbReference type="Gene3D" id="3.40.640.10">
    <property type="entry name" value="Type I PLP-dependent aspartate aminotransferase-like (Major domain)"/>
    <property type="match status" value="1"/>
</dbReference>
<keyword evidence="1" id="KW-0032">Aminotransferase</keyword>
<dbReference type="InterPro" id="IPR000653">
    <property type="entry name" value="DegT/StrS_aminotransferase"/>
</dbReference>